<sequence length="351" mass="39500">MKWEEELLIEAEIQKMLQKGAIQKVQSPSPNHFLSSIFLVPKSDSGHRPVINLKNLNKYVPYLHFKMETLGLLRELLVKGDFMVKLDLRDAYFSVPLHNLSRKYVSFRWKGKIYEFLCLCFGLGPAPRIFTKLMKIPIALLRRLNVRLIIYLDDCLLMASSIEELLMARDTLVFVLQHLGFSINFEKSVMDPTHNIRFLGVEVNSLDMIVSLPQDKVAKLVAQCQKLLLVPPKGFVEGVNQFVGSPLFFSCGSSASPPSLQGPSEVPDTRVSMSQQLRGISCPDGRSERGVGLVDSELRTFQWAFFNNSPSSVNNSFGCFQGRLGSILQGSGNRGARGHLGRQKCISMFWN</sequence>
<dbReference type="InterPro" id="IPR052055">
    <property type="entry name" value="Hepadnavirus_pol/RT"/>
</dbReference>
<organism evidence="2 3">
    <name type="scientific">Clytia hemisphaerica</name>
    <dbReference type="NCBI Taxonomy" id="252671"/>
    <lineage>
        <taxon>Eukaryota</taxon>
        <taxon>Metazoa</taxon>
        <taxon>Cnidaria</taxon>
        <taxon>Hydrozoa</taxon>
        <taxon>Hydroidolina</taxon>
        <taxon>Leptothecata</taxon>
        <taxon>Obeliida</taxon>
        <taxon>Clytiidae</taxon>
        <taxon>Clytia</taxon>
    </lineage>
</organism>
<evidence type="ECO:0000313" key="3">
    <source>
        <dbReference type="Proteomes" id="UP000594262"/>
    </source>
</evidence>
<evidence type="ECO:0000313" key="2">
    <source>
        <dbReference type="EnsemblMetazoa" id="CLYHEMP023517.2"/>
    </source>
</evidence>
<dbReference type="EnsemblMetazoa" id="CLYHEMT023517.1">
    <property type="protein sequence ID" value="CLYHEMP023517.1"/>
    <property type="gene ID" value="CLYHEMG023517"/>
</dbReference>
<dbReference type="InterPro" id="IPR043128">
    <property type="entry name" value="Rev_trsase/Diguanyl_cyclase"/>
</dbReference>
<dbReference type="AlphaFoldDB" id="A0A7M6DR42"/>
<dbReference type="Gene3D" id="3.30.70.270">
    <property type="match status" value="1"/>
</dbReference>
<accession>A0A7M6DR42</accession>
<dbReference type="PANTHER" id="PTHR33050">
    <property type="entry name" value="REVERSE TRANSCRIPTASE DOMAIN-CONTAINING PROTEIN"/>
    <property type="match status" value="1"/>
</dbReference>
<protein>
    <recommendedName>
        <fullName evidence="1">Reverse transcriptase domain-containing protein</fullName>
    </recommendedName>
</protein>
<dbReference type="Proteomes" id="UP000594262">
    <property type="component" value="Unplaced"/>
</dbReference>
<dbReference type="EnsemblMetazoa" id="CLYHEMT023517.2">
    <property type="protein sequence ID" value="CLYHEMP023517.2"/>
    <property type="gene ID" value="CLYHEMG023517"/>
</dbReference>
<evidence type="ECO:0000259" key="1">
    <source>
        <dbReference type="PROSITE" id="PS50878"/>
    </source>
</evidence>
<reference evidence="2" key="1">
    <citation type="submission" date="2021-01" db="UniProtKB">
        <authorList>
            <consortium name="EnsemblMetazoa"/>
        </authorList>
    </citation>
    <scope>IDENTIFICATION</scope>
</reference>
<dbReference type="Pfam" id="PF00078">
    <property type="entry name" value="RVT_1"/>
    <property type="match status" value="1"/>
</dbReference>
<feature type="domain" description="Reverse transcriptase" evidence="1">
    <location>
        <begin position="21"/>
        <end position="203"/>
    </location>
</feature>
<keyword evidence="3" id="KW-1185">Reference proteome</keyword>
<dbReference type="CDD" id="cd03714">
    <property type="entry name" value="RT_DIRS1"/>
    <property type="match status" value="1"/>
</dbReference>
<dbReference type="SUPFAM" id="SSF56672">
    <property type="entry name" value="DNA/RNA polymerases"/>
    <property type="match status" value="1"/>
</dbReference>
<dbReference type="PANTHER" id="PTHR33050:SF7">
    <property type="entry name" value="RIBONUCLEASE H"/>
    <property type="match status" value="1"/>
</dbReference>
<dbReference type="InterPro" id="IPR000477">
    <property type="entry name" value="RT_dom"/>
</dbReference>
<name>A0A7M6DR42_9CNID</name>
<dbReference type="InterPro" id="IPR043502">
    <property type="entry name" value="DNA/RNA_pol_sf"/>
</dbReference>
<proteinExistence type="predicted"/>
<dbReference type="Gene3D" id="3.10.10.10">
    <property type="entry name" value="HIV Type 1 Reverse Transcriptase, subunit A, domain 1"/>
    <property type="match status" value="1"/>
</dbReference>
<dbReference type="PROSITE" id="PS50878">
    <property type="entry name" value="RT_POL"/>
    <property type="match status" value="1"/>
</dbReference>
<dbReference type="OrthoDB" id="2371919at2759"/>